<gene>
    <name evidence="2" type="ORF">Pan54_11240</name>
</gene>
<evidence type="ECO:0000313" key="2">
    <source>
        <dbReference type="EMBL" id="TWT60410.1"/>
    </source>
</evidence>
<keyword evidence="3" id="KW-1185">Reference proteome</keyword>
<protein>
    <submittedName>
        <fullName evidence="2">Uncharacterized protein</fullName>
    </submittedName>
</protein>
<dbReference type="RefSeq" id="WP_146502539.1">
    <property type="nucleotide sequence ID" value="NZ_SJPG01000001.1"/>
</dbReference>
<feature type="compositionally biased region" description="Polar residues" evidence="1">
    <location>
        <begin position="109"/>
        <end position="127"/>
    </location>
</feature>
<proteinExistence type="predicted"/>
<dbReference type="Proteomes" id="UP000316095">
    <property type="component" value="Unassembled WGS sequence"/>
</dbReference>
<comment type="caution">
    <text evidence="2">The sequence shown here is derived from an EMBL/GenBank/DDBJ whole genome shotgun (WGS) entry which is preliminary data.</text>
</comment>
<accession>A0A5C5XBL9</accession>
<feature type="region of interest" description="Disordered" evidence="1">
    <location>
        <begin position="97"/>
        <end position="127"/>
    </location>
</feature>
<dbReference type="AlphaFoldDB" id="A0A5C5XBL9"/>
<reference evidence="2 3" key="1">
    <citation type="submission" date="2019-02" db="EMBL/GenBank/DDBJ databases">
        <title>Deep-cultivation of Planctomycetes and their phenomic and genomic characterization uncovers novel biology.</title>
        <authorList>
            <person name="Wiegand S."/>
            <person name="Jogler M."/>
            <person name="Boedeker C."/>
            <person name="Pinto D."/>
            <person name="Vollmers J."/>
            <person name="Rivas-Marin E."/>
            <person name="Kohn T."/>
            <person name="Peeters S.H."/>
            <person name="Heuer A."/>
            <person name="Rast P."/>
            <person name="Oberbeckmann S."/>
            <person name="Bunk B."/>
            <person name="Jeske O."/>
            <person name="Meyerdierks A."/>
            <person name="Storesund J.E."/>
            <person name="Kallscheuer N."/>
            <person name="Luecker S."/>
            <person name="Lage O.M."/>
            <person name="Pohl T."/>
            <person name="Merkel B.J."/>
            <person name="Hornburger P."/>
            <person name="Mueller R.-W."/>
            <person name="Bruemmer F."/>
            <person name="Labrenz M."/>
            <person name="Spormann A.M."/>
            <person name="Op Den Camp H."/>
            <person name="Overmann J."/>
            <person name="Amann R."/>
            <person name="Jetten M.S.M."/>
            <person name="Mascher T."/>
            <person name="Medema M.H."/>
            <person name="Devos D.P."/>
            <person name="Kaster A.-K."/>
            <person name="Ovreas L."/>
            <person name="Rohde M."/>
            <person name="Galperin M.Y."/>
            <person name="Jogler C."/>
        </authorList>
    </citation>
    <scope>NUCLEOTIDE SEQUENCE [LARGE SCALE GENOMIC DNA]</scope>
    <source>
        <strain evidence="2 3">Pan54</strain>
    </source>
</reference>
<evidence type="ECO:0000256" key="1">
    <source>
        <dbReference type="SAM" id="MobiDB-lite"/>
    </source>
</evidence>
<name>A0A5C5XBL9_9PLAN</name>
<dbReference type="EMBL" id="SJPG01000001">
    <property type="protein sequence ID" value="TWT60410.1"/>
    <property type="molecule type" value="Genomic_DNA"/>
</dbReference>
<evidence type="ECO:0000313" key="3">
    <source>
        <dbReference type="Proteomes" id="UP000316095"/>
    </source>
</evidence>
<feature type="compositionally biased region" description="Basic and acidic residues" evidence="1">
    <location>
        <begin position="97"/>
        <end position="108"/>
    </location>
</feature>
<organism evidence="2 3">
    <name type="scientific">Rubinisphaera italica</name>
    <dbReference type="NCBI Taxonomy" id="2527969"/>
    <lineage>
        <taxon>Bacteria</taxon>
        <taxon>Pseudomonadati</taxon>
        <taxon>Planctomycetota</taxon>
        <taxon>Planctomycetia</taxon>
        <taxon>Planctomycetales</taxon>
        <taxon>Planctomycetaceae</taxon>
        <taxon>Rubinisphaera</taxon>
    </lineage>
</organism>
<dbReference type="OrthoDB" id="289760at2"/>
<sequence>MAWEKLKHAFAVGPRSDQPLSEVQERIVDRLCQKIRERKMVPAAAAFLELSRPLNYIGAQGMHFLEPFATALFSAEEYREFALFLERRDAIDILQDRLNPDLSGKTESDSLGSDKTSTQPAGEDSSP</sequence>